<feature type="domain" description="CYTH" evidence="2">
    <location>
        <begin position="2"/>
        <end position="149"/>
    </location>
</feature>
<feature type="active site" description="Proton acceptor" evidence="1">
    <location>
        <position position="30"/>
    </location>
</feature>
<name>A0A7U7GF86_9GAMM</name>
<proteinExistence type="predicted"/>
<dbReference type="CDD" id="cd07891">
    <property type="entry name" value="CYTH-like_CthTTM-like_1"/>
    <property type="match status" value="1"/>
</dbReference>
<keyword evidence="4" id="KW-1185">Reference proteome</keyword>
<dbReference type="PROSITE" id="PS51707">
    <property type="entry name" value="CYTH"/>
    <property type="match status" value="1"/>
</dbReference>
<dbReference type="InterPro" id="IPR023577">
    <property type="entry name" value="CYTH_domain"/>
</dbReference>
<dbReference type="SUPFAM" id="SSF55154">
    <property type="entry name" value="CYTH-like phosphatases"/>
    <property type="match status" value="1"/>
</dbReference>
<dbReference type="EMBL" id="CBTK010000297">
    <property type="protein sequence ID" value="CDH47305.1"/>
    <property type="molecule type" value="Genomic_DNA"/>
</dbReference>
<dbReference type="InterPro" id="IPR033469">
    <property type="entry name" value="CYTH-like_dom_sf"/>
</dbReference>
<evidence type="ECO:0000259" key="2">
    <source>
        <dbReference type="PROSITE" id="PS51707"/>
    </source>
</evidence>
<evidence type="ECO:0000313" key="3">
    <source>
        <dbReference type="EMBL" id="CDH47305.1"/>
    </source>
</evidence>
<dbReference type="Proteomes" id="UP000019184">
    <property type="component" value="Unassembled WGS sequence"/>
</dbReference>
<dbReference type="PIRSF" id="PIRSF016487">
    <property type="entry name" value="CYTH_UCP016487"/>
    <property type="match status" value="1"/>
</dbReference>
<reference evidence="3 4" key="1">
    <citation type="journal article" date="2014" name="ISME J.">
        <title>Candidatus Competibacter-lineage genomes retrieved from metagenomes reveal functional metabolic diversity.</title>
        <authorList>
            <person name="McIlroy S.J."/>
            <person name="Albertsen M."/>
            <person name="Andresen E.K."/>
            <person name="Saunders A.M."/>
            <person name="Kristiansen R."/>
            <person name="Stokholm-Bjerregaard M."/>
            <person name="Nielsen K.L."/>
            <person name="Nielsen P.H."/>
        </authorList>
    </citation>
    <scope>NUCLEOTIDE SEQUENCE [LARGE SCALE GENOMIC DNA]</scope>
    <source>
        <strain evidence="3 4">Run_B_J11</strain>
    </source>
</reference>
<dbReference type="AlphaFoldDB" id="A0A7U7GF86"/>
<dbReference type="Gene3D" id="2.40.320.10">
    <property type="entry name" value="Hypothetical Protein Pfu-838710-001"/>
    <property type="match status" value="1"/>
</dbReference>
<accession>A0A7U7GF86</accession>
<dbReference type="PANTHER" id="PTHR40114:SF1">
    <property type="entry name" value="SLR0698 PROTEIN"/>
    <property type="match status" value="1"/>
</dbReference>
<dbReference type="RefSeq" id="WP_034436153.1">
    <property type="nucleotide sequence ID" value="NZ_CBTK010000297.1"/>
</dbReference>
<dbReference type="Pfam" id="PF01928">
    <property type="entry name" value="CYTH"/>
    <property type="match status" value="1"/>
</dbReference>
<evidence type="ECO:0000256" key="1">
    <source>
        <dbReference type="PIRSR" id="PIRSR016487-1"/>
    </source>
</evidence>
<dbReference type="PANTHER" id="PTHR40114">
    <property type="entry name" value="SLR0698 PROTEIN"/>
    <property type="match status" value="1"/>
</dbReference>
<dbReference type="SMART" id="SM01118">
    <property type="entry name" value="CYTH"/>
    <property type="match status" value="1"/>
</dbReference>
<evidence type="ECO:0000313" key="4">
    <source>
        <dbReference type="Proteomes" id="UP000019184"/>
    </source>
</evidence>
<comment type="caution">
    <text evidence="3">The sequence shown here is derived from an EMBL/GenBank/DDBJ whole genome shotgun (WGS) entry which is preliminary data.</text>
</comment>
<organism evidence="3 4">
    <name type="scientific">Candidatus Contendobacter odensis Run_B_J11</name>
    <dbReference type="NCBI Taxonomy" id="1400861"/>
    <lineage>
        <taxon>Bacteria</taxon>
        <taxon>Pseudomonadati</taxon>
        <taxon>Pseudomonadota</taxon>
        <taxon>Gammaproteobacteria</taxon>
        <taxon>Candidatus Competibacteraceae</taxon>
        <taxon>Candidatus Contendibacter</taxon>
    </lineage>
</organism>
<dbReference type="OrthoDB" id="9805588at2"/>
<dbReference type="InterPro" id="IPR012042">
    <property type="entry name" value="NeuTTM/CthTTM-like"/>
</dbReference>
<gene>
    <name evidence="3" type="ORF">BN874_790016</name>
</gene>
<protein>
    <submittedName>
        <fullName evidence="3">Adenylate cyclase</fullName>
    </submittedName>
</protein>
<sequence length="160" mass="18672">MATEIEHKFLIRDERWRQQVERSAWMRQGYLTSDARCSVRVRIADGQGFLNLKSGTLGIQRSEYEYPIPLRDAEEILDTLCEKPLLEKTRHFIHFGAHLWEIDEFAGDNAGLIVAEIELNHPDEPFARPDWIGKEVSHDIRYYNSQLARHPYTTWSCANG</sequence>